<dbReference type="AlphaFoldDB" id="A0A819T458"/>
<dbReference type="EMBL" id="CAJOBE010009300">
    <property type="protein sequence ID" value="CAF4081918.1"/>
    <property type="molecule type" value="Genomic_DNA"/>
</dbReference>
<feature type="region of interest" description="Disordered" evidence="1">
    <location>
        <begin position="89"/>
        <end position="112"/>
    </location>
</feature>
<gene>
    <name evidence="4" type="ORF">FNK824_LOCUS30413</name>
    <name evidence="3" type="ORF">SEV965_LOCUS4998</name>
</gene>
<protein>
    <recommendedName>
        <fullName evidence="2">Microbial-type PARG catalytic domain-containing protein</fullName>
    </recommendedName>
</protein>
<proteinExistence type="predicted"/>
<evidence type="ECO:0000313" key="4">
    <source>
        <dbReference type="EMBL" id="CAF4081918.1"/>
    </source>
</evidence>
<dbReference type="Pfam" id="PF10021">
    <property type="entry name" value="PARG_cat_microb"/>
    <property type="match status" value="1"/>
</dbReference>
<sequence length="616" mass="71099">MTTDCQHTIYRTYLQPCLDTKKQSNYHKELPPDKTLDQYKETSGRSTPIERAFNQAESKKKYQSNFNSSPENIFYPASGQFSSTNVSYNTKLSKHRSESSSRSRSRSPSPTESKSAIVYITDLAFINKNDFELADLTRHRINAMLRIKLIGIQCYSKLGVGFIRVEKNEIKEYLINDVGWIGLDSKDGSSKIIFSEKLELISYIVLELTNEKDAANLPKPDEVIARWIEVSKGEKPHSCDQVNIQFPNIYRIVVTSLDESILTVQHEDFAIKNQIARIYLGADCSYFEDLPRSITENQIREAICKQIGLENISPLSLHIELNKQANNACVIACDTARKWAKKSSLDLENKSISKKENLTCRLLLRRIPESYNIDTIVNHKTFNNKAKIIKYRGENLILEISDKNIFDYYVRIGALRINDSTSLIMENYTPFSDPEEREIDSYTWYESEMFRYKPDIIQFVRNPDHEIFHFKWNSHLWLEQFKRFSSHDQSASKHVNARNFKNISPDVIRHQLQVTVMLNTIATIRKKSYIIGNRTIELNLEKNLQTIIYNHQSKLQRGGPTPLKETPYKKTEIKVINEDCLVIYERLVLEGKKPMLLNMANATSPGGGYRKGDGAQ</sequence>
<dbReference type="Proteomes" id="UP000663874">
    <property type="component" value="Unassembled WGS sequence"/>
</dbReference>
<dbReference type="EMBL" id="CAJNOU010000148">
    <property type="protein sequence ID" value="CAF0888352.1"/>
    <property type="molecule type" value="Genomic_DNA"/>
</dbReference>
<organism evidence="4 5">
    <name type="scientific">Rotaria sordida</name>
    <dbReference type="NCBI Taxonomy" id="392033"/>
    <lineage>
        <taxon>Eukaryota</taxon>
        <taxon>Metazoa</taxon>
        <taxon>Spiralia</taxon>
        <taxon>Gnathifera</taxon>
        <taxon>Rotifera</taxon>
        <taxon>Eurotatoria</taxon>
        <taxon>Bdelloidea</taxon>
        <taxon>Philodinida</taxon>
        <taxon>Philodinidae</taxon>
        <taxon>Rotaria</taxon>
    </lineage>
</organism>
<reference evidence="4" key="1">
    <citation type="submission" date="2021-02" db="EMBL/GenBank/DDBJ databases">
        <authorList>
            <person name="Nowell W R."/>
        </authorList>
    </citation>
    <scope>NUCLEOTIDE SEQUENCE</scope>
</reference>
<feature type="domain" description="Microbial-type PARG catalytic" evidence="2">
    <location>
        <begin position="520"/>
        <end position="616"/>
    </location>
</feature>
<dbReference type="Gene3D" id="3.40.220.10">
    <property type="entry name" value="Leucine Aminopeptidase, subunit E, domain 1"/>
    <property type="match status" value="1"/>
</dbReference>
<dbReference type="InterPro" id="IPR019261">
    <property type="entry name" value="PARG_cat_microbial"/>
</dbReference>
<evidence type="ECO:0000259" key="2">
    <source>
        <dbReference type="Pfam" id="PF10021"/>
    </source>
</evidence>
<evidence type="ECO:0000256" key="1">
    <source>
        <dbReference type="SAM" id="MobiDB-lite"/>
    </source>
</evidence>
<feature type="compositionally biased region" description="Basic and acidic residues" evidence="1">
    <location>
        <begin position="24"/>
        <end position="43"/>
    </location>
</feature>
<name>A0A819T458_9BILA</name>
<accession>A0A819T458</accession>
<comment type="caution">
    <text evidence="4">The sequence shown here is derived from an EMBL/GenBank/DDBJ whole genome shotgun (WGS) entry which is preliminary data.</text>
</comment>
<dbReference type="InterPro" id="IPR043472">
    <property type="entry name" value="Macro_dom-like"/>
</dbReference>
<evidence type="ECO:0000313" key="5">
    <source>
        <dbReference type="Proteomes" id="UP000663874"/>
    </source>
</evidence>
<dbReference type="Proteomes" id="UP000663889">
    <property type="component" value="Unassembled WGS sequence"/>
</dbReference>
<feature type="compositionally biased region" description="Low complexity" evidence="1">
    <location>
        <begin position="102"/>
        <end position="112"/>
    </location>
</feature>
<feature type="region of interest" description="Disordered" evidence="1">
    <location>
        <begin position="24"/>
        <end position="46"/>
    </location>
</feature>
<evidence type="ECO:0000313" key="3">
    <source>
        <dbReference type="EMBL" id="CAF0888352.1"/>
    </source>
</evidence>